<organism evidence="2">
    <name type="scientific">Lepeophtheirus salmonis</name>
    <name type="common">Salmon louse</name>
    <name type="synonym">Caligus salmonis</name>
    <dbReference type="NCBI Taxonomy" id="72036"/>
    <lineage>
        <taxon>Eukaryota</taxon>
        <taxon>Metazoa</taxon>
        <taxon>Ecdysozoa</taxon>
        <taxon>Arthropoda</taxon>
        <taxon>Crustacea</taxon>
        <taxon>Multicrustacea</taxon>
        <taxon>Hexanauplia</taxon>
        <taxon>Copepoda</taxon>
        <taxon>Siphonostomatoida</taxon>
        <taxon>Caligidae</taxon>
        <taxon>Lepeophtheirus</taxon>
    </lineage>
</organism>
<dbReference type="AlphaFoldDB" id="A0A0K2VF91"/>
<feature type="transmembrane region" description="Helical" evidence="1">
    <location>
        <begin position="58"/>
        <end position="76"/>
    </location>
</feature>
<protein>
    <submittedName>
        <fullName evidence="2">Uncharacterized protein</fullName>
    </submittedName>
</protein>
<keyword evidence="1" id="KW-1133">Transmembrane helix</keyword>
<name>A0A0K2VF91_LEPSM</name>
<reference evidence="2" key="1">
    <citation type="submission" date="2014-05" db="EMBL/GenBank/DDBJ databases">
        <authorList>
            <person name="Chronopoulou M."/>
        </authorList>
    </citation>
    <scope>NUCLEOTIDE SEQUENCE</scope>
    <source>
        <tissue evidence="2">Whole organism</tissue>
    </source>
</reference>
<evidence type="ECO:0000256" key="1">
    <source>
        <dbReference type="SAM" id="Phobius"/>
    </source>
</evidence>
<evidence type="ECO:0000313" key="2">
    <source>
        <dbReference type="EMBL" id="CDW49173.1"/>
    </source>
</evidence>
<keyword evidence="1" id="KW-0472">Membrane</keyword>
<sequence length="79" mass="9503">MYIYNNYILIQGLNIMIRHNYIYSLLNISWSYASGQNLLFFMRYLLALLGNKQINLHLRRYICLLLLFPSFIVPICRVK</sequence>
<proteinExistence type="predicted"/>
<dbReference type="EMBL" id="HACA01031812">
    <property type="protein sequence ID" value="CDW49173.1"/>
    <property type="molecule type" value="Transcribed_RNA"/>
</dbReference>
<feature type="transmembrane region" description="Helical" evidence="1">
    <location>
        <begin position="21"/>
        <end position="46"/>
    </location>
</feature>
<keyword evidence="1" id="KW-0812">Transmembrane</keyword>
<accession>A0A0K2VF91</accession>